<feature type="transmembrane region" description="Helical" evidence="11">
    <location>
        <begin position="148"/>
        <end position="174"/>
    </location>
</feature>
<evidence type="ECO:0000256" key="4">
    <source>
        <dbReference type="ARBA" id="ARBA00022475"/>
    </source>
</evidence>
<evidence type="ECO:0000259" key="12">
    <source>
        <dbReference type="PROSITE" id="PS51012"/>
    </source>
</evidence>
<feature type="transmembrane region" description="Helical" evidence="11">
    <location>
        <begin position="186"/>
        <end position="209"/>
    </location>
</feature>
<comment type="subcellular location">
    <subcellularLocation>
        <location evidence="11">Cell inner membrane</location>
        <topology evidence="11">Multi-pass membrane protein</topology>
    </subcellularLocation>
    <subcellularLocation>
        <location evidence="1">Cell membrane</location>
        <topology evidence="1">Multi-pass membrane protein</topology>
    </subcellularLocation>
</comment>
<dbReference type="GO" id="GO:0015920">
    <property type="term" value="P:lipopolysaccharide transport"/>
    <property type="evidence" value="ECO:0007669"/>
    <property type="project" value="TreeGrafter"/>
</dbReference>
<dbReference type="PROSITE" id="PS51012">
    <property type="entry name" value="ABC_TM2"/>
    <property type="match status" value="1"/>
</dbReference>
<keyword evidence="8 11" id="KW-1133">Transmembrane helix</keyword>
<dbReference type="Proteomes" id="UP000479043">
    <property type="component" value="Unassembled WGS sequence"/>
</dbReference>
<feature type="transmembrane region" description="Helical" evidence="11">
    <location>
        <begin position="69"/>
        <end position="89"/>
    </location>
</feature>
<proteinExistence type="inferred from homology"/>
<dbReference type="InterPro" id="IPR047817">
    <property type="entry name" value="ABC2_TM_bact-type"/>
</dbReference>
<dbReference type="AlphaFoldDB" id="A0A6L8LRP6"/>
<dbReference type="GO" id="GO:0140359">
    <property type="term" value="F:ABC-type transporter activity"/>
    <property type="evidence" value="ECO:0007669"/>
    <property type="project" value="InterPro"/>
</dbReference>
<dbReference type="PANTHER" id="PTHR30413:SF10">
    <property type="entry name" value="CAPSULE POLYSACCHARIDE EXPORT INNER-MEMBRANE PROTEIN CTRC"/>
    <property type="match status" value="1"/>
</dbReference>
<dbReference type="Pfam" id="PF01061">
    <property type="entry name" value="ABC2_membrane"/>
    <property type="match status" value="1"/>
</dbReference>
<dbReference type="GO" id="GO:0015774">
    <property type="term" value="P:polysaccharide transport"/>
    <property type="evidence" value="ECO:0007669"/>
    <property type="project" value="UniProtKB-KW"/>
</dbReference>
<keyword evidence="9" id="KW-0625">Polysaccharide transport</keyword>
<keyword evidence="6 11" id="KW-0812">Transmembrane</keyword>
<sequence length="264" mass="29968">MPSTPLINQKYVFPRSVMALMLREMSTTYGRSPGGYIWAFLEPLGGIVMMSVIFYFIARAPALGTNFPLYFATGFLPFMMYQSTAARVGQAIRYSKPLLSYPKVTYMDAVLARLLLNFLTQTVVTLILITSIVLIFDVKLSIDYVTCGHALFMAAFLGFAIGTVNCYLMSMFPIWQTVWSVVNRPLFLLSGIFFLIDPLPANFRSLLLYNPVAHPIMMMRRGIYISYDAVYVSELYVYSISFVLMAFGLLLLHRYHKIMMDEGA</sequence>
<gene>
    <name evidence="13" type="ORF">GR167_11040</name>
</gene>
<keyword evidence="7" id="KW-0972">Capsule biogenesis/degradation</keyword>
<feature type="transmembrane region" description="Helical" evidence="11">
    <location>
        <begin position="35"/>
        <end position="57"/>
    </location>
</feature>
<dbReference type="InterPro" id="IPR013525">
    <property type="entry name" value="ABC2_TM"/>
</dbReference>
<dbReference type="RefSeq" id="WP_160973551.1">
    <property type="nucleotide sequence ID" value="NZ_WWEN01000004.1"/>
</dbReference>
<evidence type="ECO:0000256" key="10">
    <source>
        <dbReference type="ARBA" id="ARBA00023136"/>
    </source>
</evidence>
<evidence type="ECO:0000313" key="13">
    <source>
        <dbReference type="EMBL" id="MYM55839.1"/>
    </source>
</evidence>
<evidence type="ECO:0000256" key="1">
    <source>
        <dbReference type="ARBA" id="ARBA00004651"/>
    </source>
</evidence>
<dbReference type="PRINTS" id="PR00164">
    <property type="entry name" value="ABC2TRNSPORT"/>
</dbReference>
<dbReference type="GO" id="GO:0043190">
    <property type="term" value="C:ATP-binding cassette (ABC) transporter complex"/>
    <property type="evidence" value="ECO:0007669"/>
    <property type="project" value="InterPro"/>
</dbReference>
<dbReference type="InterPro" id="IPR000412">
    <property type="entry name" value="ABC_2_transport"/>
</dbReference>
<evidence type="ECO:0000256" key="6">
    <source>
        <dbReference type="ARBA" id="ARBA00022692"/>
    </source>
</evidence>
<evidence type="ECO:0000313" key="14">
    <source>
        <dbReference type="Proteomes" id="UP000479043"/>
    </source>
</evidence>
<keyword evidence="4 11" id="KW-1003">Cell membrane</keyword>
<evidence type="ECO:0000256" key="7">
    <source>
        <dbReference type="ARBA" id="ARBA00022903"/>
    </source>
</evidence>
<reference evidence="13 14" key="1">
    <citation type="submission" date="2020-01" db="EMBL/GenBank/DDBJ databases">
        <authorList>
            <person name="Chen S."/>
        </authorList>
    </citation>
    <scope>NUCLEOTIDE SEQUENCE [LARGE SCALE GENOMIC DNA]</scope>
    <source>
        <strain evidence="13 14">GS-10</strain>
    </source>
</reference>
<name>A0A6L8LRP6_9RHOB</name>
<feature type="transmembrane region" description="Helical" evidence="11">
    <location>
        <begin position="110"/>
        <end position="136"/>
    </location>
</feature>
<dbReference type="EMBL" id="WWEN01000004">
    <property type="protein sequence ID" value="MYM55839.1"/>
    <property type="molecule type" value="Genomic_DNA"/>
</dbReference>
<keyword evidence="3 11" id="KW-0813">Transport</keyword>
<comment type="similarity">
    <text evidence="2 11">Belongs to the ABC-2 integral membrane protein family.</text>
</comment>
<organism evidence="13 14">
    <name type="scientific">Thalassovita mangrovi</name>
    <dbReference type="NCBI Taxonomy" id="2692236"/>
    <lineage>
        <taxon>Bacteria</taxon>
        <taxon>Pseudomonadati</taxon>
        <taxon>Pseudomonadota</taxon>
        <taxon>Alphaproteobacteria</taxon>
        <taxon>Rhodobacterales</taxon>
        <taxon>Roseobacteraceae</taxon>
        <taxon>Thalassovita</taxon>
    </lineage>
</organism>
<keyword evidence="14" id="KW-1185">Reference proteome</keyword>
<evidence type="ECO:0000256" key="2">
    <source>
        <dbReference type="ARBA" id="ARBA00007783"/>
    </source>
</evidence>
<feature type="domain" description="ABC transmembrane type-2" evidence="12">
    <location>
        <begin position="34"/>
        <end position="255"/>
    </location>
</feature>
<keyword evidence="5" id="KW-0762">Sugar transport</keyword>
<comment type="caution">
    <text evidence="13">The sequence shown here is derived from an EMBL/GenBank/DDBJ whole genome shotgun (WGS) entry which is preliminary data.</text>
</comment>
<keyword evidence="10 11" id="KW-0472">Membrane</keyword>
<evidence type="ECO:0000256" key="8">
    <source>
        <dbReference type="ARBA" id="ARBA00022989"/>
    </source>
</evidence>
<evidence type="ECO:0000256" key="5">
    <source>
        <dbReference type="ARBA" id="ARBA00022597"/>
    </source>
</evidence>
<evidence type="ECO:0000256" key="3">
    <source>
        <dbReference type="ARBA" id="ARBA00022448"/>
    </source>
</evidence>
<dbReference type="PANTHER" id="PTHR30413">
    <property type="entry name" value="INNER MEMBRANE TRANSPORT PERMEASE"/>
    <property type="match status" value="1"/>
</dbReference>
<feature type="transmembrane region" description="Helical" evidence="11">
    <location>
        <begin position="229"/>
        <end position="252"/>
    </location>
</feature>
<accession>A0A6L8LRP6</accession>
<evidence type="ECO:0000256" key="11">
    <source>
        <dbReference type="RuleBase" id="RU361157"/>
    </source>
</evidence>
<protein>
    <recommendedName>
        <fullName evidence="11">Transport permease protein</fullName>
    </recommendedName>
</protein>
<evidence type="ECO:0000256" key="9">
    <source>
        <dbReference type="ARBA" id="ARBA00023047"/>
    </source>
</evidence>